<comment type="caution">
    <text evidence="3">The sequence shown here is derived from an EMBL/GenBank/DDBJ whole genome shotgun (WGS) entry which is preliminary data.</text>
</comment>
<feature type="region of interest" description="Disordered" evidence="2">
    <location>
        <begin position="87"/>
        <end position="142"/>
    </location>
</feature>
<evidence type="ECO:0000256" key="1">
    <source>
        <dbReference type="SAM" id="Coils"/>
    </source>
</evidence>
<proteinExistence type="predicted"/>
<name>A0AAV7QXI1_PLEWA</name>
<reference evidence="3" key="1">
    <citation type="journal article" date="2022" name="bioRxiv">
        <title>Sequencing and chromosome-scale assembly of the giantPleurodeles waltlgenome.</title>
        <authorList>
            <person name="Brown T."/>
            <person name="Elewa A."/>
            <person name="Iarovenko S."/>
            <person name="Subramanian E."/>
            <person name="Araus A.J."/>
            <person name="Petzold A."/>
            <person name="Susuki M."/>
            <person name="Suzuki K.-i.T."/>
            <person name="Hayashi T."/>
            <person name="Toyoda A."/>
            <person name="Oliveira C."/>
            <person name="Osipova E."/>
            <person name="Leigh N.D."/>
            <person name="Simon A."/>
            <person name="Yun M.H."/>
        </authorList>
    </citation>
    <scope>NUCLEOTIDE SEQUENCE</scope>
    <source>
        <strain evidence="3">20211129_DDA</strain>
        <tissue evidence="3">Liver</tissue>
    </source>
</reference>
<gene>
    <name evidence="3" type="ORF">NDU88_010054</name>
</gene>
<protein>
    <submittedName>
        <fullName evidence="3">Uncharacterized protein</fullName>
    </submittedName>
</protein>
<keyword evidence="1" id="KW-0175">Coiled coil</keyword>
<evidence type="ECO:0000313" key="3">
    <source>
        <dbReference type="EMBL" id="KAJ1143749.1"/>
    </source>
</evidence>
<evidence type="ECO:0000313" key="4">
    <source>
        <dbReference type="Proteomes" id="UP001066276"/>
    </source>
</evidence>
<feature type="compositionally biased region" description="Polar residues" evidence="2">
    <location>
        <begin position="121"/>
        <end position="132"/>
    </location>
</feature>
<sequence>MQESDAAVLIGIVVVRYRLCDSVGPRSRFSTFGVPVCSHAVSRGRGSQWWIRHWGYSKIQSRHLERQEQVNFITLALKNPCSTSWKSGVGAGTGASERRQPYSRGAASNTGQNPVPKPQATILNKRSSQSVDAKSGAGTMDDAHHIDGLTNPEMFKSPQHMKHLLHPAGRGAITSTTLPQSQEFLEGSDSNTTVAHPANNNSPSQVSADISDICDNMTASLEGPTGSCNTILSSNFEGSLVTMGEGANFTPHVLTYSLNENTVLLQDTENMMYNDGVVLAHPQEGEGLWGAGGSNEATANTRSVKGTEPGQNEAAEMFFSLSDQSRDGDDSRMSTEPESNSSFTASMTSMVELNETMSMKGARRADFGRINMDTTEEKKKKTAKALSWDYTATQQLQDNSDNLFKGPPDLVPGFAENCETPSLNLIYQIMMLQLKQLQRDNKKARVASKQLQVSIRKIEKTCSEIGEHVATMESCTSLSEADVGPVAQQLAMHESKLIDIQWKMEDFENRQ</sequence>
<dbReference type="Proteomes" id="UP001066276">
    <property type="component" value="Chromosome 6"/>
</dbReference>
<evidence type="ECO:0000256" key="2">
    <source>
        <dbReference type="SAM" id="MobiDB-lite"/>
    </source>
</evidence>
<dbReference type="AlphaFoldDB" id="A0AAV7QXI1"/>
<feature type="coiled-coil region" evidence="1">
    <location>
        <begin position="427"/>
        <end position="454"/>
    </location>
</feature>
<keyword evidence="4" id="KW-1185">Reference proteome</keyword>
<feature type="compositionally biased region" description="Basic and acidic residues" evidence="2">
    <location>
        <begin position="324"/>
        <end position="335"/>
    </location>
</feature>
<feature type="region of interest" description="Disordered" evidence="2">
    <location>
        <begin position="323"/>
        <end position="342"/>
    </location>
</feature>
<organism evidence="3 4">
    <name type="scientific">Pleurodeles waltl</name>
    <name type="common">Iberian ribbed newt</name>
    <dbReference type="NCBI Taxonomy" id="8319"/>
    <lineage>
        <taxon>Eukaryota</taxon>
        <taxon>Metazoa</taxon>
        <taxon>Chordata</taxon>
        <taxon>Craniata</taxon>
        <taxon>Vertebrata</taxon>
        <taxon>Euteleostomi</taxon>
        <taxon>Amphibia</taxon>
        <taxon>Batrachia</taxon>
        <taxon>Caudata</taxon>
        <taxon>Salamandroidea</taxon>
        <taxon>Salamandridae</taxon>
        <taxon>Pleurodelinae</taxon>
        <taxon>Pleurodeles</taxon>
    </lineage>
</organism>
<accession>A0AAV7QXI1</accession>
<dbReference type="EMBL" id="JANPWB010000010">
    <property type="protein sequence ID" value="KAJ1143749.1"/>
    <property type="molecule type" value="Genomic_DNA"/>
</dbReference>